<keyword evidence="3" id="KW-1185">Reference proteome</keyword>
<dbReference type="Pfam" id="PF18096">
    <property type="entry name" value="Thump_like"/>
    <property type="match status" value="1"/>
</dbReference>
<protein>
    <recommendedName>
        <fullName evidence="1">THUMP-like domain-containing protein</fullName>
    </recommendedName>
</protein>
<sequence length="444" mass="48453">MIGFNADLIVSGGGTGDPCGSPWKGAFDRYFQELLKPNIQGLLAVHRSDDPAAFALRFHGRGDLPVRVMAEQLGCRQRAVKKLPILSAFNLLYTPLALEQSSGERAAAYKASFMSGNRVIDLSGGLGVDTVFLAGRFREVVYCERDPLLCAVVEHNLQASGVANVAIKNDDSISLLATYPDDFFDWIFVDPARREEGRRSVALEAASPDVVASHDLLLRHAQRVCIKASPALEISGLKKLLPALRSIVVVSVDRECKEILLLLERGFPSDGIVLVKAVCLSADSEELTDVVGGGEAPRVVASGVKGYLYEPDPAIIKARLSAVLARVSGLEFVNGSVDYLTADVVIDGFPGRMFRVVECIPYKPKSFRAFLERNGITGASIQRRDFPLSAEELRKKYRLVESERVFIFFTRDAAGHPFCIYALRCFSGDDAVPSVPDRNADPEC</sequence>
<dbReference type="AlphaFoldDB" id="A1BJJ8"/>
<evidence type="ECO:0000313" key="3">
    <source>
        <dbReference type="Proteomes" id="UP000008701"/>
    </source>
</evidence>
<dbReference type="InterPro" id="IPR041497">
    <property type="entry name" value="Thump-like"/>
</dbReference>
<dbReference type="CDD" id="cd02440">
    <property type="entry name" value="AdoMet_MTases"/>
    <property type="match status" value="1"/>
</dbReference>
<dbReference type="InterPro" id="IPR029063">
    <property type="entry name" value="SAM-dependent_MTases_sf"/>
</dbReference>
<dbReference type="STRING" id="290317.Cpha266_2587"/>
<proteinExistence type="predicted"/>
<gene>
    <name evidence="2" type="ordered locus">Cpha266_2587</name>
</gene>
<dbReference type="RefSeq" id="WP_011746350.1">
    <property type="nucleotide sequence ID" value="NC_008639.1"/>
</dbReference>
<name>A1BJJ8_CHLPD</name>
<evidence type="ECO:0000313" key="2">
    <source>
        <dbReference type="EMBL" id="ABL66575.1"/>
    </source>
</evidence>
<dbReference type="Gene3D" id="3.40.50.150">
    <property type="entry name" value="Vaccinia Virus protein VP39"/>
    <property type="match status" value="1"/>
</dbReference>
<dbReference type="KEGG" id="cph:Cpha266_2587"/>
<dbReference type="eggNOG" id="COG0742">
    <property type="taxonomic scope" value="Bacteria"/>
</dbReference>
<dbReference type="EMBL" id="CP000492">
    <property type="protein sequence ID" value="ABL66575.1"/>
    <property type="molecule type" value="Genomic_DNA"/>
</dbReference>
<evidence type="ECO:0000259" key="1">
    <source>
        <dbReference type="Pfam" id="PF18096"/>
    </source>
</evidence>
<dbReference type="SUPFAM" id="SSF53335">
    <property type="entry name" value="S-adenosyl-L-methionine-dependent methyltransferases"/>
    <property type="match status" value="1"/>
</dbReference>
<organism evidence="2 3">
    <name type="scientific">Chlorobium phaeobacteroides (strain DSM 266 / SMG 266 / 2430)</name>
    <dbReference type="NCBI Taxonomy" id="290317"/>
    <lineage>
        <taxon>Bacteria</taxon>
        <taxon>Pseudomonadati</taxon>
        <taxon>Chlorobiota</taxon>
        <taxon>Chlorobiia</taxon>
        <taxon>Chlorobiales</taxon>
        <taxon>Chlorobiaceae</taxon>
        <taxon>Chlorobium/Pelodictyon group</taxon>
        <taxon>Chlorobium</taxon>
    </lineage>
</organism>
<reference evidence="2 3" key="1">
    <citation type="submission" date="2006-12" db="EMBL/GenBank/DDBJ databases">
        <title>Complete sequence of Chlorobium phaeobacteroides DSM 266.</title>
        <authorList>
            <consortium name="US DOE Joint Genome Institute"/>
            <person name="Copeland A."/>
            <person name="Lucas S."/>
            <person name="Lapidus A."/>
            <person name="Barry K."/>
            <person name="Detter J.C."/>
            <person name="Glavina del Rio T."/>
            <person name="Hammon N."/>
            <person name="Israni S."/>
            <person name="Pitluck S."/>
            <person name="Goltsman E."/>
            <person name="Schmutz J."/>
            <person name="Larimer F."/>
            <person name="Land M."/>
            <person name="Hauser L."/>
            <person name="Mikhailova N."/>
            <person name="Li T."/>
            <person name="Overmann J."/>
            <person name="Bryant D.A."/>
            <person name="Richardson P."/>
        </authorList>
    </citation>
    <scope>NUCLEOTIDE SEQUENCE [LARGE SCALE GENOMIC DNA]</scope>
    <source>
        <strain evidence="2 3">DSM 266</strain>
    </source>
</reference>
<dbReference type="HOGENOM" id="CLU_038123_0_0_10"/>
<dbReference type="Proteomes" id="UP000008701">
    <property type="component" value="Chromosome"/>
</dbReference>
<feature type="domain" description="THUMP-like" evidence="1">
    <location>
        <begin position="351"/>
        <end position="419"/>
    </location>
</feature>
<accession>A1BJJ8</accession>